<evidence type="ECO:0000259" key="2">
    <source>
        <dbReference type="Pfam" id="PF00582"/>
    </source>
</evidence>
<dbReference type="PRINTS" id="PR01438">
    <property type="entry name" value="UNVRSLSTRESS"/>
</dbReference>
<dbReference type="InterPro" id="IPR006015">
    <property type="entry name" value="Universal_stress_UspA"/>
</dbReference>
<dbReference type="PANTHER" id="PTHR46268">
    <property type="entry name" value="STRESS RESPONSE PROTEIN NHAX"/>
    <property type="match status" value="1"/>
</dbReference>
<protein>
    <recommendedName>
        <fullName evidence="2">UspA domain-containing protein</fullName>
    </recommendedName>
</protein>
<sequence length="282" mass="31009">MKTILVPTDFSEQARNATKLAAEIAKRGNAKILLVNVIEGARNFSFNTMGEGAEPVGEEAFYINKLIEVQKQHLKDSAADELLKGLTVETILEMGNPYQGISNVIAEHKADLLIMGTQGSSGLDEILIGSNTEKVVRYAKCPVITVKDEVSLSDIQNIVYATDLTTDQSKFISHIKSIQALTGAKLHLLKVNTPNHFYTQRQMKDKFKKFIDQNGLEEVTVNIYNEATEEDGILYFAEDLGSCMIAIATHGRTGLLHLLTGSIAEDLVNHATIPVMTLSMKK</sequence>
<comment type="similarity">
    <text evidence="1">Belongs to the universal stress protein A family.</text>
</comment>
<dbReference type="PANTHER" id="PTHR46268:SF6">
    <property type="entry name" value="UNIVERSAL STRESS PROTEIN UP12"/>
    <property type="match status" value="1"/>
</dbReference>
<proteinExistence type="inferred from homology"/>
<dbReference type="CDD" id="cd00293">
    <property type="entry name" value="USP-like"/>
    <property type="match status" value="1"/>
</dbReference>
<dbReference type="RefSeq" id="WP_068219916.1">
    <property type="nucleotide sequence ID" value="NZ_CP139724.1"/>
</dbReference>
<dbReference type="SUPFAM" id="SSF52402">
    <property type="entry name" value="Adenine nucleotide alpha hydrolases-like"/>
    <property type="match status" value="2"/>
</dbReference>
<accession>A0A150XAV4</accession>
<feature type="domain" description="UspA" evidence="2">
    <location>
        <begin position="1"/>
        <end position="147"/>
    </location>
</feature>
<dbReference type="InterPro" id="IPR014729">
    <property type="entry name" value="Rossmann-like_a/b/a_fold"/>
</dbReference>
<feature type="domain" description="UspA" evidence="2">
    <location>
        <begin position="156"/>
        <end position="277"/>
    </location>
</feature>
<evidence type="ECO:0000313" key="3">
    <source>
        <dbReference type="EMBL" id="KYG75869.1"/>
    </source>
</evidence>
<dbReference type="Gene3D" id="3.40.50.620">
    <property type="entry name" value="HUPs"/>
    <property type="match status" value="2"/>
</dbReference>
<dbReference type="Proteomes" id="UP000075606">
    <property type="component" value="Unassembled WGS sequence"/>
</dbReference>
<reference evidence="3 4" key="1">
    <citation type="submission" date="2016-01" db="EMBL/GenBank/DDBJ databases">
        <title>Genome sequencing of Roseivirga spongicola UST030701-084.</title>
        <authorList>
            <person name="Selvaratnam C."/>
            <person name="Thevarajoo S."/>
            <person name="Goh K.M."/>
            <person name="Ee R."/>
            <person name="Chan K.-G."/>
            <person name="Chong C.S."/>
        </authorList>
    </citation>
    <scope>NUCLEOTIDE SEQUENCE [LARGE SCALE GENOMIC DNA]</scope>
    <source>
        <strain evidence="3 4">UST030701-084</strain>
    </source>
</reference>
<dbReference type="STRING" id="333140.AWW68_08555"/>
<gene>
    <name evidence="3" type="ORF">AWW68_08555</name>
</gene>
<dbReference type="Pfam" id="PF00582">
    <property type="entry name" value="Usp"/>
    <property type="match status" value="2"/>
</dbReference>
<keyword evidence="4" id="KW-1185">Reference proteome</keyword>
<organism evidence="3 4">
    <name type="scientific">Roseivirga spongicola</name>
    <dbReference type="NCBI Taxonomy" id="333140"/>
    <lineage>
        <taxon>Bacteria</taxon>
        <taxon>Pseudomonadati</taxon>
        <taxon>Bacteroidota</taxon>
        <taxon>Cytophagia</taxon>
        <taxon>Cytophagales</taxon>
        <taxon>Roseivirgaceae</taxon>
        <taxon>Roseivirga</taxon>
    </lineage>
</organism>
<dbReference type="EMBL" id="LRPC01000012">
    <property type="protein sequence ID" value="KYG75869.1"/>
    <property type="molecule type" value="Genomic_DNA"/>
</dbReference>
<name>A0A150XAV4_9BACT</name>
<evidence type="ECO:0000256" key="1">
    <source>
        <dbReference type="ARBA" id="ARBA00008791"/>
    </source>
</evidence>
<comment type="caution">
    <text evidence="3">The sequence shown here is derived from an EMBL/GenBank/DDBJ whole genome shotgun (WGS) entry which is preliminary data.</text>
</comment>
<evidence type="ECO:0000313" key="4">
    <source>
        <dbReference type="Proteomes" id="UP000075606"/>
    </source>
</evidence>
<dbReference type="AlphaFoldDB" id="A0A150XAV4"/>
<dbReference type="OrthoDB" id="1522603at2"/>
<dbReference type="InterPro" id="IPR006016">
    <property type="entry name" value="UspA"/>
</dbReference>